<accession>A0A8T2BTC9</accession>
<evidence type="ECO:0000256" key="1">
    <source>
        <dbReference type="SAM" id="Phobius"/>
    </source>
</evidence>
<protein>
    <submittedName>
        <fullName evidence="2">Uncharacterized protein</fullName>
    </submittedName>
</protein>
<keyword evidence="3" id="KW-1185">Reference proteome</keyword>
<keyword evidence="1" id="KW-0472">Membrane</keyword>
<proteinExistence type="predicted"/>
<dbReference type="EMBL" id="JAEFBJ010000007">
    <property type="protein sequence ID" value="KAG7589236.1"/>
    <property type="molecule type" value="Genomic_DNA"/>
</dbReference>
<evidence type="ECO:0000313" key="2">
    <source>
        <dbReference type="EMBL" id="KAG7589236.1"/>
    </source>
</evidence>
<organism evidence="2 3">
    <name type="scientific">Arabidopsis suecica</name>
    <name type="common">Swedish thale-cress</name>
    <name type="synonym">Cardaminopsis suecica</name>
    <dbReference type="NCBI Taxonomy" id="45249"/>
    <lineage>
        <taxon>Eukaryota</taxon>
        <taxon>Viridiplantae</taxon>
        <taxon>Streptophyta</taxon>
        <taxon>Embryophyta</taxon>
        <taxon>Tracheophyta</taxon>
        <taxon>Spermatophyta</taxon>
        <taxon>Magnoliopsida</taxon>
        <taxon>eudicotyledons</taxon>
        <taxon>Gunneridae</taxon>
        <taxon>Pentapetalae</taxon>
        <taxon>rosids</taxon>
        <taxon>malvids</taxon>
        <taxon>Brassicales</taxon>
        <taxon>Brassicaceae</taxon>
        <taxon>Camelineae</taxon>
        <taxon>Arabidopsis</taxon>
    </lineage>
</organism>
<keyword evidence="1" id="KW-1133">Transmembrane helix</keyword>
<keyword evidence="1" id="KW-0812">Transmembrane</keyword>
<reference evidence="2 3" key="1">
    <citation type="submission" date="2020-12" db="EMBL/GenBank/DDBJ databases">
        <title>Concerted genomic and epigenomic changes stabilize Arabidopsis allopolyploids.</title>
        <authorList>
            <person name="Chen Z."/>
        </authorList>
    </citation>
    <scope>NUCLEOTIDE SEQUENCE [LARGE SCALE GENOMIC DNA]</scope>
    <source>
        <strain evidence="2">As9502</strain>
        <tissue evidence="2">Leaf</tissue>
    </source>
</reference>
<feature type="transmembrane region" description="Helical" evidence="1">
    <location>
        <begin position="49"/>
        <end position="68"/>
    </location>
</feature>
<evidence type="ECO:0000313" key="3">
    <source>
        <dbReference type="Proteomes" id="UP000694251"/>
    </source>
</evidence>
<dbReference type="AlphaFoldDB" id="A0A8T2BTC9"/>
<comment type="caution">
    <text evidence="2">The sequence shown here is derived from an EMBL/GenBank/DDBJ whole genome shotgun (WGS) entry which is preliminary data.</text>
</comment>
<dbReference type="Proteomes" id="UP000694251">
    <property type="component" value="Chromosome 7"/>
</dbReference>
<gene>
    <name evidence="2" type="ORF">ISN44_As07g015390</name>
</gene>
<name>A0A8T2BTC9_ARASU</name>
<sequence>MFYFASKWEIFFYDSTKHHRLLMILIYGDLLETLSTTDQENMVKEVLKVGTFTQLISTFFGGFAFVFIRGLQLAFVLLSCINFSVDVQVIASRIGSSRFSKLL</sequence>